<keyword evidence="1" id="KW-0472">Membrane</keyword>
<dbReference type="Proteomes" id="UP000076372">
    <property type="component" value="Chromosome"/>
</dbReference>
<evidence type="ECO:0000256" key="1">
    <source>
        <dbReference type="SAM" id="Phobius"/>
    </source>
</evidence>
<dbReference type="Proteomes" id="UP000233776">
    <property type="component" value="Chromosome I"/>
</dbReference>
<dbReference type="STRING" id="28903.B0W43_00990"/>
<protein>
    <submittedName>
        <fullName evidence="2">Membrane protein</fullName>
    </submittedName>
</protein>
<evidence type="ECO:0000313" key="3">
    <source>
        <dbReference type="EMBL" id="SBO45955.1"/>
    </source>
</evidence>
<dbReference type="EMBL" id="LT578453">
    <property type="protein sequence ID" value="SBO45955.1"/>
    <property type="molecule type" value="Genomic_DNA"/>
</dbReference>
<dbReference type="EMBL" id="CP007590">
    <property type="protein sequence ID" value="AMW25501.1"/>
    <property type="molecule type" value="Genomic_DNA"/>
</dbReference>
<name>A0A2N8U1S9_MYCBV</name>
<keyword evidence="1" id="KW-0812">Transmembrane</keyword>
<evidence type="ECO:0000313" key="2">
    <source>
        <dbReference type="EMBL" id="AMW25501.1"/>
    </source>
</evidence>
<dbReference type="AlphaFoldDB" id="A0A2N8U1S9"/>
<sequence length="186" mass="21796">MWKTILLIIYKQYTLWIYFVILFSELFNFVQLEYNPIMGKINIGKIYKLKTNNNATFVIKGDDILEHKATFAKSDRAFVFFTNADVVYFFSSMPVNINNETQTLMDLFNQVNKDSSIYTEETIESFAKARCSIMFAMRPDAFDTYFEVCADEKEQFIPPLVYDAAMRFMNSNMDKIKYPIVVPDLS</sequence>
<reference evidence="3 5" key="2">
    <citation type="submission" date="2016-06" db="EMBL/GenBank/DDBJ databases">
        <authorList>
            <person name="Kjaerup R.B."/>
            <person name="Dalgaard T.S."/>
            <person name="Juul-Madsen H.R."/>
        </authorList>
    </citation>
    <scope>NUCLEOTIDE SEQUENCE [LARGE SCALE GENOMIC DNA]</scope>
    <source>
        <strain evidence="3">JF4278</strain>
    </source>
</reference>
<evidence type="ECO:0000313" key="5">
    <source>
        <dbReference type="Proteomes" id="UP000233776"/>
    </source>
</evidence>
<gene>
    <name evidence="2" type="ORF">BC94_0162</name>
    <name evidence="3" type="ORF">MBOVJF4278_00167</name>
</gene>
<reference evidence="2 4" key="1">
    <citation type="submission" date="2014-04" db="EMBL/GenBank/DDBJ databases">
        <title>Complete genome sequence of Mycoplasma bovis attenuated strain P150.</title>
        <authorList>
            <person name="Qi J."/>
            <person name="Guo A."/>
        </authorList>
    </citation>
    <scope>NUCLEOTIDE SEQUENCE [LARGE SCALE GENOMIC DNA]</scope>
    <source>
        <strain evidence="2 4">HB0801-P150</strain>
    </source>
</reference>
<evidence type="ECO:0000313" key="4">
    <source>
        <dbReference type="Proteomes" id="UP000076372"/>
    </source>
</evidence>
<feature type="transmembrane region" description="Helical" evidence="1">
    <location>
        <begin position="12"/>
        <end position="30"/>
    </location>
</feature>
<accession>A0A2N8U1S9</accession>
<organism evidence="3 5">
    <name type="scientific">Mycoplasmopsis bovis</name>
    <name type="common">Mycoplasma bovis</name>
    <dbReference type="NCBI Taxonomy" id="28903"/>
    <lineage>
        <taxon>Bacteria</taxon>
        <taxon>Bacillati</taxon>
        <taxon>Mycoplasmatota</taxon>
        <taxon>Mycoplasmoidales</taxon>
        <taxon>Metamycoplasmataceae</taxon>
        <taxon>Mycoplasmopsis</taxon>
    </lineage>
</organism>
<proteinExistence type="predicted"/>
<keyword evidence="1" id="KW-1133">Transmembrane helix</keyword>